<keyword evidence="3" id="KW-0540">Nuclease</keyword>
<dbReference type="InterPro" id="IPR021109">
    <property type="entry name" value="Peptidase_aspartic_dom_sf"/>
</dbReference>
<proteinExistence type="predicted"/>
<dbReference type="InterPro" id="IPR043128">
    <property type="entry name" value="Rev_trsase/Diguanyl_cyclase"/>
</dbReference>
<dbReference type="PANTHER" id="PTHR37984">
    <property type="entry name" value="PROTEIN CBG26694"/>
    <property type="match status" value="1"/>
</dbReference>
<dbReference type="RefSeq" id="XP_022294082.1">
    <property type="nucleotide sequence ID" value="XM_022438374.1"/>
</dbReference>
<feature type="domain" description="Reverse transcriptase" evidence="7">
    <location>
        <begin position="596"/>
        <end position="777"/>
    </location>
</feature>
<feature type="domain" description="Integrase catalytic" evidence="8">
    <location>
        <begin position="1177"/>
        <end position="1342"/>
    </location>
</feature>
<keyword evidence="5" id="KW-0511">Multifunctional enzyme</keyword>
<feature type="compositionally biased region" description="Pro residues" evidence="6">
    <location>
        <begin position="1475"/>
        <end position="1498"/>
    </location>
</feature>
<name>A0A8B8ARK2_CRAVI</name>
<protein>
    <submittedName>
        <fullName evidence="10">Uncharacterized protein LOC111104431 isoform X1</fullName>
    </submittedName>
</protein>
<dbReference type="InterPro" id="IPR036397">
    <property type="entry name" value="RNaseH_sf"/>
</dbReference>
<dbReference type="CDD" id="cd01647">
    <property type="entry name" value="RT_LTR"/>
    <property type="match status" value="1"/>
</dbReference>
<dbReference type="Gene3D" id="3.30.420.10">
    <property type="entry name" value="Ribonuclease H-like superfamily/Ribonuclease H"/>
    <property type="match status" value="1"/>
</dbReference>
<dbReference type="GO" id="GO:0003676">
    <property type="term" value="F:nucleic acid binding"/>
    <property type="evidence" value="ECO:0007669"/>
    <property type="project" value="InterPro"/>
</dbReference>
<evidence type="ECO:0000313" key="10">
    <source>
        <dbReference type="RefSeq" id="XP_022294082.1"/>
    </source>
</evidence>
<evidence type="ECO:0000256" key="5">
    <source>
        <dbReference type="ARBA" id="ARBA00023268"/>
    </source>
</evidence>
<dbReference type="GO" id="GO:0015074">
    <property type="term" value="P:DNA integration"/>
    <property type="evidence" value="ECO:0007669"/>
    <property type="project" value="InterPro"/>
</dbReference>
<keyword evidence="4" id="KW-0255">Endonuclease</keyword>
<reference evidence="10" key="1">
    <citation type="submission" date="2025-08" db="UniProtKB">
        <authorList>
            <consortium name="RefSeq"/>
        </authorList>
    </citation>
    <scope>IDENTIFICATION</scope>
    <source>
        <tissue evidence="10">Whole sample</tissue>
    </source>
</reference>
<dbReference type="OrthoDB" id="6141573at2759"/>
<dbReference type="InterPro" id="IPR041577">
    <property type="entry name" value="RT_RNaseH_2"/>
</dbReference>
<keyword evidence="2" id="KW-0548">Nucleotidyltransferase</keyword>
<organism evidence="9 10">
    <name type="scientific">Crassostrea virginica</name>
    <name type="common">Eastern oyster</name>
    <dbReference type="NCBI Taxonomy" id="6565"/>
    <lineage>
        <taxon>Eukaryota</taxon>
        <taxon>Metazoa</taxon>
        <taxon>Spiralia</taxon>
        <taxon>Lophotrochozoa</taxon>
        <taxon>Mollusca</taxon>
        <taxon>Bivalvia</taxon>
        <taxon>Autobranchia</taxon>
        <taxon>Pteriomorphia</taxon>
        <taxon>Ostreida</taxon>
        <taxon>Ostreoidea</taxon>
        <taxon>Ostreidae</taxon>
        <taxon>Crassostrea</taxon>
    </lineage>
</organism>
<keyword evidence="4" id="KW-0378">Hydrolase</keyword>
<dbReference type="InterPro" id="IPR050951">
    <property type="entry name" value="Retrovirus_Pol_polyprotein"/>
</dbReference>
<evidence type="ECO:0000256" key="1">
    <source>
        <dbReference type="ARBA" id="ARBA00022679"/>
    </source>
</evidence>
<dbReference type="PROSITE" id="PS50994">
    <property type="entry name" value="INTEGRASE"/>
    <property type="match status" value="1"/>
</dbReference>
<dbReference type="SUPFAM" id="SSF56672">
    <property type="entry name" value="DNA/RNA polymerases"/>
    <property type="match status" value="1"/>
</dbReference>
<evidence type="ECO:0000256" key="6">
    <source>
        <dbReference type="SAM" id="MobiDB-lite"/>
    </source>
</evidence>
<dbReference type="GO" id="GO:0016779">
    <property type="term" value="F:nucleotidyltransferase activity"/>
    <property type="evidence" value="ECO:0007669"/>
    <property type="project" value="UniProtKB-KW"/>
</dbReference>
<evidence type="ECO:0000256" key="2">
    <source>
        <dbReference type="ARBA" id="ARBA00022695"/>
    </source>
</evidence>
<feature type="region of interest" description="Disordered" evidence="6">
    <location>
        <begin position="51"/>
        <end position="81"/>
    </location>
</feature>
<dbReference type="SUPFAM" id="SSF53098">
    <property type="entry name" value="Ribonuclease H-like"/>
    <property type="match status" value="1"/>
</dbReference>
<sequence length="1547" mass="173315">MANRAPKQWCLTKVETVNSYENWRQNLLYTLSLDPNFLPYLEEGATWGKKTRANPHRNFVDDGDDVPEANRKTRAQKPSERPEDLFQRLMAFTEDNLLKTELAITHNGQEIQEDEELTPTMENFIVLTWLTLIHPDLPRLVKQRYGTELRSRTLATLKPEISQALDSLLEELRTTEDARAMRTQFSSEKKSSSPQAHKSCPLCKATGRPSNHYLSKCLYLPQSDKRYLAKARQIIGTDDNHCSDEEEGISFSKDVSIGRVQIRQSPYIDAFLAHHSVRIIIDSGATGNMIRSDIANNLRASVTPSSQYAHQADGLSPLHVSGETRLTFNHDGQELTFEGLVVDNLDTPILAGIPFMEANDITVRPARQEIRIGDKCAFRYGSKAQEGHHSIRLTQVLRAPVSNTTTLWPGEYIEVKLPDDMTSPDEYNTYSLEPTSYQSPTTNWPPPSFVDSVAGKIRIANLSNEPRTIKRNQHLCLVRPTFSPDALPNEITTPVPKLNLKYSKHTTSHSAAVNLDPDNTLSPEMKAQFMKTLDTYSEVFNPTFKGYNGASGPLKAVVNMGQVKPPQRKGRLPQYNKQLLSTLQDKFDELEACGVFAKPEIAKVNVEYVNPSFLVKKPSGGFRLVTAFADVGRYSKPQPSLMPDVDSTLRQIAQWKYIAITDLTQAFYQIPLAKESMKYCGVVTPFRGVRVYARSAMGMPGSETILEELTCRVLGDLVQEGVVAKLADDLYCGGSTPEDLLNNFTRTLDALQRNGLNLSASKTVIAPRETTILGWIWREGTLRASPHRIAALATCQPPSTVTGLRSFIGAFKVLGRVLKGCSQIISPLDTATAGKDSKDKIQWTDDLHSHFEKAQKSLSSSQTITLPQATDQLWIVTDGALRSGGLGATLYVNRNNKLFLSGFFSAKLRGNQHTWLPCEVEALSISAAVKHFSPYIVQSSLNACVLTDSKPCVQAFEKMCRGEFSASPRVSTFLSTVSRFQVSLRHVSGAAILPTDFSSRNVPTCDNPSCQICTFVNATAQSVVQRVTTEDIEEGRAKMPFTTRTSWLTIQQDCPDLRRTHAHLLQGTRPSKKLTNVRDVKRYLQHAVIAKDGLLVVTRNVPFHPTQECIIVPRSVLEGLLTSIHISLDHPTASQLKKVVNRFFFALDMDKAINNTTEKCHQCTALKSSPKFQPEHSSSQPPERVGYLFAVDVLKRERQLILVLREYVTSYTRTLLIENERHETLREGLLILCSELLPLDGPFAVIRTDPAPGFAALIKDKLLAKHRISIEVGHVKNINKNPVAERAIQELEAEILRHDPMCRTVTPLSLCLITSRLNTRIRSRGVSAKEMWTHRDQFSHEQIPVDDYELISKQHDMKLDNHPHSQASKQPGKSFAPECHSRVGDLVYLYCDRNKSKTRDRYIVVSCDGEWRHISKFSGSQLRRTAYRVKDSDCYLVPSEEVSQDHFPKDLPDDACDEVPYEMLDSENNLTIPSYPSPPPIPAILSDPPTPLQPPVPSDEPTELLISETIQPDSHSALPPIHSDDASQPRPTRVRRPPKWLSDYVCD</sequence>
<evidence type="ECO:0000259" key="7">
    <source>
        <dbReference type="PROSITE" id="PS50878"/>
    </source>
</evidence>
<keyword evidence="1" id="KW-0808">Transferase</keyword>
<dbReference type="InterPro" id="IPR000477">
    <property type="entry name" value="RT_dom"/>
</dbReference>
<dbReference type="PROSITE" id="PS50878">
    <property type="entry name" value="RT_POL"/>
    <property type="match status" value="1"/>
</dbReference>
<dbReference type="InterPro" id="IPR012337">
    <property type="entry name" value="RNaseH-like_sf"/>
</dbReference>
<keyword evidence="9" id="KW-1185">Reference proteome</keyword>
<dbReference type="Pfam" id="PF17919">
    <property type="entry name" value="RT_RNaseH_2"/>
    <property type="match status" value="1"/>
</dbReference>
<dbReference type="Gene3D" id="2.40.70.10">
    <property type="entry name" value="Acid Proteases"/>
    <property type="match status" value="1"/>
</dbReference>
<evidence type="ECO:0000256" key="3">
    <source>
        <dbReference type="ARBA" id="ARBA00022722"/>
    </source>
</evidence>
<dbReference type="Gene3D" id="3.30.70.270">
    <property type="match status" value="2"/>
</dbReference>
<dbReference type="GeneID" id="111104431"/>
<accession>A0A8B8ARK2</accession>
<evidence type="ECO:0000259" key="8">
    <source>
        <dbReference type="PROSITE" id="PS50994"/>
    </source>
</evidence>
<dbReference type="KEGG" id="cvn:111104431"/>
<dbReference type="Gene3D" id="3.10.10.10">
    <property type="entry name" value="HIV Type 1 Reverse Transcriptase, subunit A, domain 1"/>
    <property type="match status" value="1"/>
</dbReference>
<dbReference type="CDD" id="cd00303">
    <property type="entry name" value="retropepsin_like"/>
    <property type="match status" value="1"/>
</dbReference>
<dbReference type="Pfam" id="PF00078">
    <property type="entry name" value="RVT_1"/>
    <property type="match status" value="1"/>
</dbReference>
<dbReference type="PANTHER" id="PTHR37984:SF5">
    <property type="entry name" value="PROTEIN NYNRIN-LIKE"/>
    <property type="match status" value="1"/>
</dbReference>
<evidence type="ECO:0000256" key="4">
    <source>
        <dbReference type="ARBA" id="ARBA00022759"/>
    </source>
</evidence>
<dbReference type="Proteomes" id="UP000694844">
    <property type="component" value="Chromosome 7"/>
</dbReference>
<dbReference type="InterPro" id="IPR001584">
    <property type="entry name" value="Integrase_cat-core"/>
</dbReference>
<gene>
    <name evidence="10" type="primary">LOC111104431</name>
</gene>
<evidence type="ECO:0000313" key="9">
    <source>
        <dbReference type="Proteomes" id="UP000694844"/>
    </source>
</evidence>
<dbReference type="InterPro" id="IPR043502">
    <property type="entry name" value="DNA/RNA_pol_sf"/>
</dbReference>
<dbReference type="GO" id="GO:0004519">
    <property type="term" value="F:endonuclease activity"/>
    <property type="evidence" value="ECO:0007669"/>
    <property type="project" value="UniProtKB-KW"/>
</dbReference>
<feature type="region of interest" description="Disordered" evidence="6">
    <location>
        <begin position="1468"/>
        <end position="1547"/>
    </location>
</feature>